<dbReference type="Proteomes" id="UP000243515">
    <property type="component" value="Unassembled WGS sequence"/>
</dbReference>
<sequence>MAEEKTCLPPIPSPSDGCAYREALQAHISALEDGLRRDAFMAVLKRAGEKPSKTPLQARIEEIKFLLEGELIGEHREDVTAVLEGYESGSLEYIP</sequence>
<keyword evidence="2" id="KW-1185">Reference proteome</keyword>
<evidence type="ECO:0000313" key="2">
    <source>
        <dbReference type="Proteomes" id="UP000243515"/>
    </source>
</evidence>
<dbReference type="OrthoDB" id="4525578at2759"/>
<proteinExistence type="predicted"/>
<protein>
    <submittedName>
        <fullName evidence="1">Uncharacterized protein</fullName>
    </submittedName>
</protein>
<organism evidence="1 2">
    <name type="scientific">Elaphomyces granulatus</name>
    <dbReference type="NCBI Taxonomy" id="519963"/>
    <lineage>
        <taxon>Eukaryota</taxon>
        <taxon>Fungi</taxon>
        <taxon>Dikarya</taxon>
        <taxon>Ascomycota</taxon>
        <taxon>Pezizomycotina</taxon>
        <taxon>Eurotiomycetes</taxon>
        <taxon>Eurotiomycetidae</taxon>
        <taxon>Eurotiales</taxon>
        <taxon>Elaphomycetaceae</taxon>
        <taxon>Elaphomyces</taxon>
    </lineage>
</organism>
<name>A0A232M6F9_9EURO</name>
<accession>A0A232M6F9</accession>
<gene>
    <name evidence="1" type="ORF">Egran_00263</name>
</gene>
<evidence type="ECO:0000313" key="1">
    <source>
        <dbReference type="EMBL" id="OXV11976.1"/>
    </source>
</evidence>
<dbReference type="EMBL" id="NPHW01002200">
    <property type="protein sequence ID" value="OXV11976.1"/>
    <property type="molecule type" value="Genomic_DNA"/>
</dbReference>
<comment type="caution">
    <text evidence="1">The sequence shown here is derived from an EMBL/GenBank/DDBJ whole genome shotgun (WGS) entry which is preliminary data.</text>
</comment>
<dbReference type="AlphaFoldDB" id="A0A232M6F9"/>
<reference evidence="1 2" key="1">
    <citation type="journal article" date="2015" name="Environ. Microbiol.">
        <title>Metagenome sequence of Elaphomyces granulatus from sporocarp tissue reveals Ascomycota ectomycorrhizal fingerprints of genome expansion and a Proteobacteria-rich microbiome.</title>
        <authorList>
            <person name="Quandt C.A."/>
            <person name="Kohler A."/>
            <person name="Hesse C.N."/>
            <person name="Sharpton T.J."/>
            <person name="Martin F."/>
            <person name="Spatafora J.W."/>
        </authorList>
    </citation>
    <scope>NUCLEOTIDE SEQUENCE [LARGE SCALE GENOMIC DNA]</scope>
    <source>
        <strain evidence="1 2">OSC145934</strain>
    </source>
</reference>